<evidence type="ECO:0000313" key="9">
    <source>
        <dbReference type="EMBL" id="MDE52288.1"/>
    </source>
</evidence>
<dbReference type="AlphaFoldDB" id="A0A6G1SPF6"/>
<comment type="subcellular location">
    <subcellularLocation>
        <location evidence="1">Nucleus</location>
    </subcellularLocation>
</comment>
<dbReference type="GO" id="GO:0006368">
    <property type="term" value="P:transcription elongation by RNA polymerase II"/>
    <property type="evidence" value="ECO:0007669"/>
    <property type="project" value="InterPro"/>
</dbReference>
<feature type="region of interest" description="Disordered" evidence="7">
    <location>
        <begin position="133"/>
        <end position="161"/>
    </location>
</feature>
<dbReference type="Pfam" id="PF07303">
    <property type="entry name" value="Occludin_ELL"/>
    <property type="match status" value="1"/>
</dbReference>
<dbReference type="PANTHER" id="PTHR23288:SF17">
    <property type="entry name" value="RNA POLYMERASE II ELONGATION FACTOR ELL"/>
    <property type="match status" value="1"/>
</dbReference>
<evidence type="ECO:0000256" key="5">
    <source>
        <dbReference type="ARBA" id="ARBA00023242"/>
    </source>
</evidence>
<dbReference type="Gene3D" id="6.10.140.340">
    <property type="match status" value="1"/>
</dbReference>
<dbReference type="GO" id="GO:0032968">
    <property type="term" value="P:positive regulation of transcription elongation by RNA polymerase II"/>
    <property type="evidence" value="ECO:0007669"/>
    <property type="project" value="TreeGrafter"/>
</dbReference>
<comment type="similarity">
    <text evidence="2 6">Belongs to the ELL/occludin family.</text>
</comment>
<organism evidence="9">
    <name type="scientific">Aceria tosichella</name>
    <name type="common">wheat curl mite</name>
    <dbReference type="NCBI Taxonomy" id="561515"/>
    <lineage>
        <taxon>Eukaryota</taxon>
        <taxon>Metazoa</taxon>
        <taxon>Ecdysozoa</taxon>
        <taxon>Arthropoda</taxon>
        <taxon>Chelicerata</taxon>
        <taxon>Arachnida</taxon>
        <taxon>Acari</taxon>
        <taxon>Acariformes</taxon>
        <taxon>Trombidiformes</taxon>
        <taxon>Prostigmata</taxon>
        <taxon>Eupodina</taxon>
        <taxon>Eriophyoidea</taxon>
        <taxon>Eriophyidae</taxon>
        <taxon>Eriophyinae</taxon>
        <taxon>Aceriini</taxon>
        <taxon>Aceria</taxon>
    </lineage>
</organism>
<dbReference type="GO" id="GO:0008023">
    <property type="term" value="C:transcription elongation factor complex"/>
    <property type="evidence" value="ECO:0007669"/>
    <property type="project" value="InterPro"/>
</dbReference>
<dbReference type="InterPro" id="IPR019464">
    <property type="entry name" value="ELL_N"/>
</dbReference>
<dbReference type="GO" id="GO:0000987">
    <property type="term" value="F:cis-regulatory region sequence-specific DNA binding"/>
    <property type="evidence" value="ECO:0007669"/>
    <property type="project" value="TreeGrafter"/>
</dbReference>
<sequence>MQSRNTRSQKSNSTAHVAQSSSQMARAMILAWSNQTTLSNVFDRQKNRWEAVGKVACCLHVKGKDDVYQRTRTKMEAAEQEKRKYCTKLLGSPDSESTTTTTAAVSKSATANNSSSASSYYSSSSSNYSTHANHLATSRASKSHLDTSANHKSSSSSTLAPDSILNSSSLAATVQATTVATDIKSSLLASISSASSSSSSTSSSSAAPATIATSNNGNNANSQFNLSKYPDITDVKQMKRYKAEFDKDFEEYQHLHGYLQRIEERFRKLRDTLEQRVEGSQDWESAKEEIFNEYERIKGDSNFHKKRSKYKQLHSKLAHIKEKIFQFKREHRDKFNSRKKRKR</sequence>
<dbReference type="PROSITE" id="PS51980">
    <property type="entry name" value="OCEL"/>
    <property type="match status" value="1"/>
</dbReference>
<feature type="compositionally biased region" description="Low complexity" evidence="7">
    <location>
        <begin position="95"/>
        <end position="117"/>
    </location>
</feature>
<feature type="region of interest" description="Disordered" evidence="7">
    <location>
        <begin position="89"/>
        <end position="117"/>
    </location>
</feature>
<dbReference type="GO" id="GO:0003746">
    <property type="term" value="F:translation elongation factor activity"/>
    <property type="evidence" value="ECO:0007669"/>
    <property type="project" value="UniProtKB-KW"/>
</dbReference>
<name>A0A6G1SPF6_9ACAR</name>
<dbReference type="Pfam" id="PF10390">
    <property type="entry name" value="ELL"/>
    <property type="match status" value="1"/>
</dbReference>
<dbReference type="InterPro" id="IPR031176">
    <property type="entry name" value="ELL/occludin"/>
</dbReference>
<evidence type="ECO:0000256" key="1">
    <source>
        <dbReference type="ARBA" id="ARBA00004123"/>
    </source>
</evidence>
<gene>
    <name evidence="9" type="primary">ELL_1</name>
    <name evidence="9" type="ORF">g.9789</name>
</gene>
<reference evidence="9" key="1">
    <citation type="submission" date="2018-10" db="EMBL/GenBank/DDBJ databases">
        <title>Transcriptome assembly of Aceria tosichella (Wheat curl mite) Type 2.</title>
        <authorList>
            <person name="Scully E.D."/>
            <person name="Geib S.M."/>
            <person name="Palmer N.A."/>
            <person name="Gupta A.K."/>
            <person name="Sarath G."/>
            <person name="Tatineni S."/>
        </authorList>
    </citation>
    <scope>NUCLEOTIDE SEQUENCE</scope>
    <source>
        <strain evidence="9">LincolnNE</strain>
    </source>
</reference>
<keyword evidence="9" id="KW-0648">Protein biosynthesis</keyword>
<evidence type="ECO:0000256" key="7">
    <source>
        <dbReference type="SAM" id="MobiDB-lite"/>
    </source>
</evidence>
<feature type="region of interest" description="Disordered" evidence="7">
    <location>
        <begin position="194"/>
        <end position="225"/>
    </location>
</feature>
<proteinExistence type="inferred from homology"/>
<evidence type="ECO:0000256" key="4">
    <source>
        <dbReference type="ARBA" id="ARBA00023163"/>
    </source>
</evidence>
<keyword evidence="3" id="KW-0805">Transcription regulation</keyword>
<keyword evidence="9" id="KW-0251">Elongation factor</keyword>
<evidence type="ECO:0000256" key="2">
    <source>
        <dbReference type="ARBA" id="ARBA00009171"/>
    </source>
</evidence>
<dbReference type="SUPFAM" id="SSF144292">
    <property type="entry name" value="occludin/ELL-like"/>
    <property type="match status" value="1"/>
</dbReference>
<dbReference type="GO" id="GO:0042795">
    <property type="term" value="P:snRNA transcription by RNA polymerase II"/>
    <property type="evidence" value="ECO:0007669"/>
    <property type="project" value="TreeGrafter"/>
</dbReference>
<feature type="domain" description="OCEL" evidence="8">
    <location>
        <begin position="223"/>
        <end position="332"/>
    </location>
</feature>
<accession>A0A6G1SPF6</accession>
<dbReference type="EMBL" id="GGYP01007517">
    <property type="protein sequence ID" value="MDE52288.1"/>
    <property type="molecule type" value="Transcribed_RNA"/>
</dbReference>
<keyword evidence="5" id="KW-0539">Nucleus</keyword>
<evidence type="ECO:0000256" key="3">
    <source>
        <dbReference type="ARBA" id="ARBA00023015"/>
    </source>
</evidence>
<evidence type="ECO:0000256" key="6">
    <source>
        <dbReference type="PROSITE-ProRule" id="PRU01324"/>
    </source>
</evidence>
<dbReference type="PANTHER" id="PTHR23288">
    <property type="entry name" value="OCCLUDIN AND RNA POLYMERASE II ELONGATION FACTOR ELL"/>
    <property type="match status" value="1"/>
</dbReference>
<protein>
    <submittedName>
        <fullName evidence="9">RNA polymerase II elongation factor ELL</fullName>
    </submittedName>
</protein>
<evidence type="ECO:0000259" key="8">
    <source>
        <dbReference type="PROSITE" id="PS51980"/>
    </source>
</evidence>
<feature type="region of interest" description="Disordered" evidence="7">
    <location>
        <begin position="1"/>
        <end position="20"/>
    </location>
</feature>
<keyword evidence="4" id="KW-0804">Transcription</keyword>
<dbReference type="InterPro" id="IPR010844">
    <property type="entry name" value="Occludin_ELL"/>
</dbReference>